<evidence type="ECO:0000313" key="6">
    <source>
        <dbReference type="Proteomes" id="UP000672602"/>
    </source>
</evidence>
<evidence type="ECO:0000259" key="4">
    <source>
        <dbReference type="PROSITE" id="PS51462"/>
    </source>
</evidence>
<keyword evidence="2 3" id="KW-0378">Hydrolase</keyword>
<dbReference type="AlphaFoldDB" id="A0A8J7S5B4"/>
<dbReference type="InterPro" id="IPR020476">
    <property type="entry name" value="Nudix_hydrolase"/>
</dbReference>
<dbReference type="RefSeq" id="WP_210683672.1">
    <property type="nucleotide sequence ID" value="NZ_JAGMWN010000014.1"/>
</dbReference>
<dbReference type="PROSITE" id="PS51462">
    <property type="entry name" value="NUDIX"/>
    <property type="match status" value="1"/>
</dbReference>
<dbReference type="PANTHER" id="PTHR43736:SF1">
    <property type="entry name" value="DIHYDRONEOPTERIN TRIPHOSPHATE DIPHOSPHATASE"/>
    <property type="match status" value="1"/>
</dbReference>
<dbReference type="PANTHER" id="PTHR43736">
    <property type="entry name" value="ADP-RIBOSE PYROPHOSPHATASE"/>
    <property type="match status" value="1"/>
</dbReference>
<gene>
    <name evidence="5" type="ORF">KAJ83_18810</name>
</gene>
<accession>A0A8J7S5B4</accession>
<dbReference type="Pfam" id="PF00293">
    <property type="entry name" value="NUDIX"/>
    <property type="match status" value="1"/>
</dbReference>
<comment type="similarity">
    <text evidence="3">Belongs to the Nudix hydrolase family.</text>
</comment>
<name>A0A8J7S5B4_9PROT</name>
<evidence type="ECO:0000256" key="1">
    <source>
        <dbReference type="ARBA" id="ARBA00001946"/>
    </source>
</evidence>
<dbReference type="SUPFAM" id="SSF55811">
    <property type="entry name" value="Nudix"/>
    <property type="match status" value="1"/>
</dbReference>
<evidence type="ECO:0000256" key="3">
    <source>
        <dbReference type="RuleBase" id="RU003476"/>
    </source>
</evidence>
<keyword evidence="6" id="KW-1185">Reference proteome</keyword>
<protein>
    <submittedName>
        <fullName evidence="5">NUDIX hydrolase</fullName>
    </submittedName>
</protein>
<evidence type="ECO:0000313" key="5">
    <source>
        <dbReference type="EMBL" id="MBP5859079.1"/>
    </source>
</evidence>
<dbReference type="PROSITE" id="PS00893">
    <property type="entry name" value="NUDIX_BOX"/>
    <property type="match status" value="1"/>
</dbReference>
<dbReference type="Gene3D" id="3.90.79.10">
    <property type="entry name" value="Nucleoside Triphosphate Pyrophosphohydrolase"/>
    <property type="match status" value="1"/>
</dbReference>
<sequence length="160" mass="17385">MPERPLIGTGVVVLKDGDAGPLVLLVKRAKPPRQGQWSLPGGRQELGETIRETARREVREETGVEIADLRLLDVIDSITPDPAAPAGPPVFHYTLIDFSARWASGDPRAGDDAAEAIWADTARLADYDLWDETARLIGVTCQRARSAPHGDTPENSRKSP</sequence>
<dbReference type="EMBL" id="JAGMWN010000014">
    <property type="protein sequence ID" value="MBP5859079.1"/>
    <property type="molecule type" value="Genomic_DNA"/>
</dbReference>
<proteinExistence type="inferred from homology"/>
<feature type="domain" description="Nudix hydrolase" evidence="4">
    <location>
        <begin position="4"/>
        <end position="142"/>
    </location>
</feature>
<dbReference type="CDD" id="cd04673">
    <property type="entry name" value="NUDIX_ADPRase"/>
    <property type="match status" value="1"/>
</dbReference>
<organism evidence="5 6">
    <name type="scientific">Marivibrio halodurans</name>
    <dbReference type="NCBI Taxonomy" id="2039722"/>
    <lineage>
        <taxon>Bacteria</taxon>
        <taxon>Pseudomonadati</taxon>
        <taxon>Pseudomonadota</taxon>
        <taxon>Alphaproteobacteria</taxon>
        <taxon>Rhodospirillales</taxon>
        <taxon>Rhodospirillaceae</taxon>
        <taxon>Marivibrio</taxon>
    </lineage>
</organism>
<dbReference type="Proteomes" id="UP000672602">
    <property type="component" value="Unassembled WGS sequence"/>
</dbReference>
<dbReference type="GO" id="GO:0016787">
    <property type="term" value="F:hydrolase activity"/>
    <property type="evidence" value="ECO:0007669"/>
    <property type="project" value="UniProtKB-KW"/>
</dbReference>
<dbReference type="PRINTS" id="PR00502">
    <property type="entry name" value="NUDIXFAMILY"/>
</dbReference>
<reference evidence="5" key="1">
    <citation type="submission" date="2021-04" db="EMBL/GenBank/DDBJ databases">
        <authorList>
            <person name="Zhang D.-C."/>
        </authorList>
    </citation>
    <scope>NUCLEOTIDE SEQUENCE</scope>
    <source>
        <strain evidence="5">CGMCC 1.15697</strain>
    </source>
</reference>
<dbReference type="InterPro" id="IPR015797">
    <property type="entry name" value="NUDIX_hydrolase-like_dom_sf"/>
</dbReference>
<comment type="cofactor">
    <cofactor evidence="1">
        <name>Mg(2+)</name>
        <dbReference type="ChEBI" id="CHEBI:18420"/>
    </cofactor>
</comment>
<dbReference type="InterPro" id="IPR000086">
    <property type="entry name" value="NUDIX_hydrolase_dom"/>
</dbReference>
<comment type="caution">
    <text evidence="5">The sequence shown here is derived from an EMBL/GenBank/DDBJ whole genome shotgun (WGS) entry which is preliminary data.</text>
</comment>
<dbReference type="InterPro" id="IPR020084">
    <property type="entry name" value="NUDIX_hydrolase_CS"/>
</dbReference>
<evidence type="ECO:0000256" key="2">
    <source>
        <dbReference type="ARBA" id="ARBA00022801"/>
    </source>
</evidence>